<dbReference type="Gene3D" id="1.20.1250.20">
    <property type="entry name" value="MFS general substrate transporter like domains"/>
    <property type="match status" value="1"/>
</dbReference>
<dbReference type="InterPro" id="IPR005829">
    <property type="entry name" value="Sugar_transporter_CS"/>
</dbReference>
<dbReference type="InterPro" id="IPR036259">
    <property type="entry name" value="MFS_trans_sf"/>
</dbReference>
<feature type="domain" description="Major facilitator superfamily (MFS) profile" evidence="6">
    <location>
        <begin position="21"/>
        <end position="434"/>
    </location>
</feature>
<feature type="transmembrane region" description="Helical" evidence="5">
    <location>
        <begin position="177"/>
        <end position="196"/>
    </location>
</feature>
<feature type="transmembrane region" description="Helical" evidence="5">
    <location>
        <begin position="20"/>
        <end position="40"/>
    </location>
</feature>
<dbReference type="InterPro" id="IPR011701">
    <property type="entry name" value="MFS"/>
</dbReference>
<evidence type="ECO:0000256" key="1">
    <source>
        <dbReference type="ARBA" id="ARBA00004141"/>
    </source>
</evidence>
<dbReference type="PANTHER" id="PTHR23508:SF10">
    <property type="entry name" value="CARBOXYLIC ACID TRANSPORTER PROTEIN HOMOLOG"/>
    <property type="match status" value="1"/>
</dbReference>
<protein>
    <submittedName>
        <fullName evidence="7">MFS transporter</fullName>
    </submittedName>
</protein>
<name>A0ABZ2K2M0_9BACT</name>
<feature type="transmembrane region" description="Helical" evidence="5">
    <location>
        <begin position="345"/>
        <end position="367"/>
    </location>
</feature>
<feature type="transmembrane region" description="Helical" evidence="5">
    <location>
        <begin position="112"/>
        <end position="132"/>
    </location>
</feature>
<evidence type="ECO:0000256" key="4">
    <source>
        <dbReference type="ARBA" id="ARBA00023136"/>
    </source>
</evidence>
<reference evidence="7 8" key="1">
    <citation type="submission" date="2021-12" db="EMBL/GenBank/DDBJ databases">
        <title>Discovery of the Pendulisporaceae a myxobacterial family with distinct sporulation behavior and unique specialized metabolism.</title>
        <authorList>
            <person name="Garcia R."/>
            <person name="Popoff A."/>
            <person name="Bader C.D."/>
            <person name="Loehr J."/>
            <person name="Walesch S."/>
            <person name="Walt C."/>
            <person name="Boldt J."/>
            <person name="Bunk B."/>
            <person name="Haeckl F.J.F.P.J."/>
            <person name="Gunesch A.P."/>
            <person name="Birkelbach J."/>
            <person name="Nuebel U."/>
            <person name="Pietschmann T."/>
            <person name="Bach T."/>
            <person name="Mueller R."/>
        </authorList>
    </citation>
    <scope>NUCLEOTIDE SEQUENCE [LARGE SCALE GENOMIC DNA]</scope>
    <source>
        <strain evidence="7 8">MSr12523</strain>
    </source>
</reference>
<dbReference type="PANTHER" id="PTHR23508">
    <property type="entry name" value="CARBOXYLIC ACID TRANSPORTER PROTEIN HOMOLOG"/>
    <property type="match status" value="1"/>
</dbReference>
<evidence type="ECO:0000313" key="8">
    <source>
        <dbReference type="Proteomes" id="UP001379533"/>
    </source>
</evidence>
<dbReference type="InterPro" id="IPR020846">
    <property type="entry name" value="MFS_dom"/>
</dbReference>
<dbReference type="SUPFAM" id="SSF103473">
    <property type="entry name" value="MFS general substrate transporter"/>
    <property type="match status" value="1"/>
</dbReference>
<evidence type="ECO:0000259" key="6">
    <source>
        <dbReference type="PROSITE" id="PS50850"/>
    </source>
</evidence>
<organism evidence="7 8">
    <name type="scientific">Pendulispora brunnea</name>
    <dbReference type="NCBI Taxonomy" id="2905690"/>
    <lineage>
        <taxon>Bacteria</taxon>
        <taxon>Pseudomonadati</taxon>
        <taxon>Myxococcota</taxon>
        <taxon>Myxococcia</taxon>
        <taxon>Myxococcales</taxon>
        <taxon>Sorangiineae</taxon>
        <taxon>Pendulisporaceae</taxon>
        <taxon>Pendulispora</taxon>
    </lineage>
</organism>
<feature type="transmembrane region" description="Helical" evidence="5">
    <location>
        <begin position="410"/>
        <end position="429"/>
    </location>
</feature>
<gene>
    <name evidence="7" type="ORF">LZC95_41800</name>
</gene>
<keyword evidence="2 5" id="KW-0812">Transmembrane</keyword>
<keyword evidence="8" id="KW-1185">Reference proteome</keyword>
<feature type="transmembrane region" description="Helical" evidence="5">
    <location>
        <begin position="60"/>
        <end position="79"/>
    </location>
</feature>
<feature type="transmembrane region" description="Helical" evidence="5">
    <location>
        <begin position="153"/>
        <end position="171"/>
    </location>
</feature>
<dbReference type="PROSITE" id="PS50850">
    <property type="entry name" value="MFS"/>
    <property type="match status" value="1"/>
</dbReference>
<comment type="subcellular location">
    <subcellularLocation>
        <location evidence="1">Membrane</location>
        <topology evidence="1">Multi-pass membrane protein</topology>
    </subcellularLocation>
</comment>
<sequence length="457" mass="47782">MTDTVRDAVRHGSMSRFQLVAVAICIGLNMLDGFDVLVMAFTSSSVATEWALSGRQVGMLLSAGLFGMTAGSLFLAPWADRFGRRAIVLVCLGLCMVGMLLSAFAGGPVELAVLRVITGIGIGGMLASINVITAEYSSDRWRNTAVSLQATGYPIGATIGGSIAAVLITHYGWRSVFVFGALASAAMVPIVLWRLPESLDFLLDKRPPGALEKVNALLHSMKRDGVRELPALAPSPARTAMPMRRLFGEGLARPSVLIALSFFLQMLAFYFVLSWTPKLLVHAGLSKQQGITGGVLLNLGGIVGGTIFGYLAARFGVQRLTATAMVIASVCVVLFGLVAQDLSTAFPVALLIGAFIFAAMVGLYSLTPALYPPSIRTTGMGWAIGIGRLGAILAPSTAGFLVEGGWKNSALYALYALPLLVAAALVMAIRASTGATGESATSREQGAGVVGGSLQHR</sequence>
<evidence type="ECO:0000256" key="5">
    <source>
        <dbReference type="SAM" id="Phobius"/>
    </source>
</evidence>
<feature type="transmembrane region" description="Helical" evidence="5">
    <location>
        <begin position="293"/>
        <end position="313"/>
    </location>
</feature>
<feature type="transmembrane region" description="Helical" evidence="5">
    <location>
        <begin position="86"/>
        <end position="106"/>
    </location>
</feature>
<accession>A0ABZ2K2M0</accession>
<dbReference type="EMBL" id="CP089982">
    <property type="protein sequence ID" value="WXA92973.1"/>
    <property type="molecule type" value="Genomic_DNA"/>
</dbReference>
<feature type="transmembrane region" description="Helical" evidence="5">
    <location>
        <begin position="251"/>
        <end position="273"/>
    </location>
</feature>
<keyword evidence="4 5" id="KW-0472">Membrane</keyword>
<dbReference type="RefSeq" id="WP_394843572.1">
    <property type="nucleotide sequence ID" value="NZ_CP089982.1"/>
</dbReference>
<proteinExistence type="predicted"/>
<feature type="transmembrane region" description="Helical" evidence="5">
    <location>
        <begin position="320"/>
        <end position="339"/>
    </location>
</feature>
<keyword evidence="3 5" id="KW-1133">Transmembrane helix</keyword>
<feature type="transmembrane region" description="Helical" evidence="5">
    <location>
        <begin position="379"/>
        <end position="398"/>
    </location>
</feature>
<evidence type="ECO:0000313" key="7">
    <source>
        <dbReference type="EMBL" id="WXA92973.1"/>
    </source>
</evidence>
<dbReference type="Proteomes" id="UP001379533">
    <property type="component" value="Chromosome"/>
</dbReference>
<dbReference type="PROSITE" id="PS00217">
    <property type="entry name" value="SUGAR_TRANSPORT_2"/>
    <property type="match status" value="1"/>
</dbReference>
<dbReference type="Pfam" id="PF07690">
    <property type="entry name" value="MFS_1"/>
    <property type="match status" value="1"/>
</dbReference>
<dbReference type="CDD" id="cd17365">
    <property type="entry name" value="MFS_PcaK_like"/>
    <property type="match status" value="1"/>
</dbReference>
<evidence type="ECO:0000256" key="3">
    <source>
        <dbReference type="ARBA" id="ARBA00022989"/>
    </source>
</evidence>
<evidence type="ECO:0000256" key="2">
    <source>
        <dbReference type="ARBA" id="ARBA00022692"/>
    </source>
</evidence>